<keyword evidence="6" id="KW-0346">Stress response</keyword>
<keyword evidence="4 6" id="KW-0238">DNA-binding</keyword>
<dbReference type="GO" id="GO:0003677">
    <property type="term" value="F:DNA binding"/>
    <property type="evidence" value="ECO:0007669"/>
    <property type="project" value="UniProtKB-UniRule"/>
</dbReference>
<dbReference type="InterPro" id="IPR013325">
    <property type="entry name" value="RNA_pol_sigma_r2"/>
</dbReference>
<dbReference type="EMBL" id="PDBW01000001">
    <property type="protein sequence ID" value="PFH03249.1"/>
    <property type="molecule type" value="Genomic_DNA"/>
</dbReference>
<evidence type="ECO:0000256" key="5">
    <source>
        <dbReference type="ARBA" id="ARBA00023163"/>
    </source>
</evidence>
<dbReference type="Proteomes" id="UP000223596">
    <property type="component" value="Unassembled WGS sequence"/>
</dbReference>
<sequence length="265" mass="30744">MIDLFSPKGKKDTVSTTNKDKSFEDGIVNIINKIKAGDKLLREEFINSYTPYIIRTVSNLTGKYVDVENSDEFSVGLAAFNEAIDSFDEGKNMFFFKFSTLVIKRRLTDYARHNKKHCHVYPFTYFEDKNNSYFEQIHLKSEIDLQNTYEISREIELYEQKLRDFGISLEHLAKCAPKHKDSKSLCIKIAKVIADNKELFSKLERTRNIPKTELLKLLKINKKTIERNRTFIIAAALIFGNDFNLLKDFLDISEPGGDNIERSTK</sequence>
<evidence type="ECO:0000256" key="6">
    <source>
        <dbReference type="HAMAP-Rule" id="MF_02064"/>
    </source>
</evidence>
<dbReference type="SUPFAM" id="SSF88946">
    <property type="entry name" value="Sigma2 domain of RNA polymerase sigma factors"/>
    <property type="match status" value="1"/>
</dbReference>
<comment type="activity regulation">
    <text evidence="6">Negatively regulated by the anti-sigma-I factor RsgI.</text>
</comment>
<comment type="similarity">
    <text evidence="6">Belongs to the sigma-70 factor family. SigI subfamily.</text>
</comment>
<dbReference type="Gene3D" id="1.10.1740.10">
    <property type="match status" value="1"/>
</dbReference>
<evidence type="ECO:0000256" key="2">
    <source>
        <dbReference type="ARBA" id="ARBA00023015"/>
    </source>
</evidence>
<keyword evidence="2 6" id="KW-0805">Transcription regulation</keyword>
<dbReference type="GO" id="GO:0006352">
    <property type="term" value="P:DNA-templated transcription initiation"/>
    <property type="evidence" value="ECO:0007669"/>
    <property type="project" value="UniProtKB-UniRule"/>
</dbReference>
<keyword evidence="3 6" id="KW-0731">Sigma factor</keyword>
<comment type="subunit">
    <text evidence="6">Interacts with RsgI.</text>
</comment>
<evidence type="ECO:0000313" key="7">
    <source>
        <dbReference type="EMBL" id="PFH03249.1"/>
    </source>
</evidence>
<comment type="function">
    <text evidence="6">Sigma factors are initiation factors that promote the attachment of RNA polymerase to specific initiation sites and are then released.</text>
</comment>
<keyword evidence="1 6" id="KW-0963">Cytoplasm</keyword>
<proteinExistence type="inferred from homology"/>
<name>A0AB36THD1_ACETH</name>
<gene>
    <name evidence="6" type="primary">sigI</name>
    <name evidence="7" type="ORF">M972_112051</name>
</gene>
<comment type="caution">
    <text evidence="7">The sequence shown here is derived from an EMBL/GenBank/DDBJ whole genome shotgun (WGS) entry which is preliminary data.</text>
</comment>
<dbReference type="GO" id="GO:0005737">
    <property type="term" value="C:cytoplasm"/>
    <property type="evidence" value="ECO:0007669"/>
    <property type="project" value="UniProtKB-SubCell"/>
</dbReference>
<comment type="subcellular location">
    <subcellularLocation>
        <location evidence="6">Cytoplasm</location>
    </subcellularLocation>
</comment>
<evidence type="ECO:0000313" key="8">
    <source>
        <dbReference type="Proteomes" id="UP000223596"/>
    </source>
</evidence>
<dbReference type="PIRSF" id="PIRSF038953">
    <property type="entry name" value="SigI"/>
    <property type="match status" value="1"/>
</dbReference>
<dbReference type="NCBIfam" id="NF006173">
    <property type="entry name" value="PRK08311.2-1"/>
    <property type="match status" value="1"/>
</dbReference>
<accession>A0AB36THD1</accession>
<evidence type="ECO:0000256" key="4">
    <source>
        <dbReference type="ARBA" id="ARBA00023125"/>
    </source>
</evidence>
<protein>
    <recommendedName>
        <fullName evidence="6">RNA polymerase sigma factor SigI</fullName>
    </recommendedName>
</protein>
<dbReference type="GO" id="GO:0016987">
    <property type="term" value="F:sigma factor activity"/>
    <property type="evidence" value="ECO:0007669"/>
    <property type="project" value="UniProtKB-UniRule"/>
</dbReference>
<organism evidence="7 8">
    <name type="scientific">Acetivibrio thermocellus AD2</name>
    <dbReference type="NCBI Taxonomy" id="1138384"/>
    <lineage>
        <taxon>Bacteria</taxon>
        <taxon>Bacillati</taxon>
        <taxon>Bacillota</taxon>
        <taxon>Clostridia</taxon>
        <taxon>Eubacteriales</taxon>
        <taxon>Oscillospiraceae</taxon>
        <taxon>Acetivibrio</taxon>
    </lineage>
</organism>
<dbReference type="HAMAP" id="MF_02064">
    <property type="entry name" value="Sigma70_SigI"/>
    <property type="match status" value="1"/>
</dbReference>
<dbReference type="SMR" id="A0AB36THD1"/>
<dbReference type="AlphaFoldDB" id="A0AB36THD1"/>
<keyword evidence="5 6" id="KW-0804">Transcription</keyword>
<evidence type="ECO:0000256" key="1">
    <source>
        <dbReference type="ARBA" id="ARBA00022490"/>
    </source>
</evidence>
<dbReference type="InterPro" id="IPR014244">
    <property type="entry name" value="RNA_pol_sigma-I"/>
</dbReference>
<dbReference type="NCBIfam" id="TIGR02895">
    <property type="entry name" value="spore_sigI"/>
    <property type="match status" value="1"/>
</dbReference>
<reference evidence="7 8" key="1">
    <citation type="submission" date="2017-09" db="EMBL/GenBank/DDBJ databases">
        <title>Evaluation of Pacific Biosciences Sequencing Technology to Finishing C. thermocellum Genome Sequences.</title>
        <authorList>
            <person name="Brown S."/>
        </authorList>
    </citation>
    <scope>NUCLEOTIDE SEQUENCE [LARGE SCALE GENOMIC DNA]</scope>
    <source>
        <strain evidence="7 8">AD2</strain>
    </source>
</reference>
<feature type="short sequence motif" description="Polymerase core binding" evidence="6">
    <location>
        <begin position="71"/>
        <end position="84"/>
    </location>
</feature>
<evidence type="ECO:0000256" key="3">
    <source>
        <dbReference type="ARBA" id="ARBA00023082"/>
    </source>
</evidence>
<feature type="DNA-binding region" description="H-T-H motif" evidence="6">
    <location>
        <begin position="211"/>
        <end position="230"/>
    </location>
</feature>